<keyword evidence="2" id="KW-0012">Acyltransferase</keyword>
<proteinExistence type="predicted"/>
<dbReference type="CDD" id="cd04301">
    <property type="entry name" value="NAT_SF"/>
    <property type="match status" value="1"/>
</dbReference>
<reference evidence="4 5" key="1">
    <citation type="submission" date="2018-03" db="EMBL/GenBank/DDBJ databases">
        <title>The draft genome of Sphingosinicella sp. GL-C-18.</title>
        <authorList>
            <person name="Liu L."/>
            <person name="Li L."/>
            <person name="Liang L."/>
            <person name="Zhang X."/>
            <person name="Wang T."/>
        </authorList>
    </citation>
    <scope>NUCLEOTIDE SEQUENCE [LARGE SCALE GENOMIC DNA]</scope>
    <source>
        <strain evidence="4 5">GL-C-18</strain>
    </source>
</reference>
<organism evidence="4 5">
    <name type="scientific">Allosphingosinicella deserti</name>
    <dbReference type="NCBI Taxonomy" id="2116704"/>
    <lineage>
        <taxon>Bacteria</taxon>
        <taxon>Pseudomonadati</taxon>
        <taxon>Pseudomonadota</taxon>
        <taxon>Alphaproteobacteria</taxon>
        <taxon>Sphingomonadales</taxon>
        <taxon>Sphingomonadaceae</taxon>
        <taxon>Allosphingosinicella</taxon>
    </lineage>
</organism>
<comment type="caution">
    <text evidence="4">The sequence shown here is derived from an EMBL/GenBank/DDBJ whole genome shotgun (WGS) entry which is preliminary data.</text>
</comment>
<evidence type="ECO:0000256" key="1">
    <source>
        <dbReference type="ARBA" id="ARBA00022679"/>
    </source>
</evidence>
<dbReference type="PANTHER" id="PTHR43877:SF1">
    <property type="entry name" value="ACETYLTRANSFERASE"/>
    <property type="match status" value="1"/>
</dbReference>
<dbReference type="GO" id="GO:0016747">
    <property type="term" value="F:acyltransferase activity, transferring groups other than amino-acyl groups"/>
    <property type="evidence" value="ECO:0007669"/>
    <property type="project" value="InterPro"/>
</dbReference>
<dbReference type="EMBL" id="PXYI01000005">
    <property type="protein sequence ID" value="PSJ38920.1"/>
    <property type="molecule type" value="Genomic_DNA"/>
</dbReference>
<evidence type="ECO:0000256" key="2">
    <source>
        <dbReference type="ARBA" id="ARBA00023315"/>
    </source>
</evidence>
<dbReference type="SUPFAM" id="SSF55729">
    <property type="entry name" value="Acyl-CoA N-acyltransferases (Nat)"/>
    <property type="match status" value="1"/>
</dbReference>
<feature type="domain" description="N-acetyltransferase" evidence="3">
    <location>
        <begin position="4"/>
        <end position="171"/>
    </location>
</feature>
<dbReference type="InterPro" id="IPR016181">
    <property type="entry name" value="Acyl_CoA_acyltransferase"/>
</dbReference>
<dbReference type="Gene3D" id="3.40.630.30">
    <property type="match status" value="1"/>
</dbReference>
<protein>
    <submittedName>
        <fullName evidence="4">GNAT family N-acetyltransferase</fullName>
    </submittedName>
</protein>
<dbReference type="RefSeq" id="WP_106514114.1">
    <property type="nucleotide sequence ID" value="NZ_PXYI01000005.1"/>
</dbReference>
<sequence length="174" mass="19640">MPNFHSRTATPADAPILSDIGRRTFVETFGHLYRPEDLAAFLLNHDADVWAEELSDPTLTVRLVEDDGVAAAFAKVGDLKLPVETERPAAELRQFYVLKPWQGAGLAPGLMAWVLDEARARGAEELYLSVFSENHRARRFYERYGFEFVAPYAFMVGEQADEDHILRLSLKDQA</sequence>
<gene>
    <name evidence="4" type="ORF">C7I55_16505</name>
</gene>
<dbReference type="Pfam" id="PF00583">
    <property type="entry name" value="Acetyltransf_1"/>
    <property type="match status" value="1"/>
</dbReference>
<keyword evidence="5" id="KW-1185">Reference proteome</keyword>
<dbReference type="PROSITE" id="PS51186">
    <property type="entry name" value="GNAT"/>
    <property type="match status" value="1"/>
</dbReference>
<evidence type="ECO:0000313" key="5">
    <source>
        <dbReference type="Proteomes" id="UP000241167"/>
    </source>
</evidence>
<dbReference type="InterPro" id="IPR050832">
    <property type="entry name" value="Bact_Acetyltransf"/>
</dbReference>
<evidence type="ECO:0000313" key="4">
    <source>
        <dbReference type="EMBL" id="PSJ38920.1"/>
    </source>
</evidence>
<dbReference type="OrthoDB" id="143110at2"/>
<dbReference type="InterPro" id="IPR000182">
    <property type="entry name" value="GNAT_dom"/>
</dbReference>
<dbReference type="PANTHER" id="PTHR43877">
    <property type="entry name" value="AMINOALKYLPHOSPHONATE N-ACETYLTRANSFERASE-RELATED-RELATED"/>
    <property type="match status" value="1"/>
</dbReference>
<keyword evidence="1 4" id="KW-0808">Transferase</keyword>
<dbReference type="Proteomes" id="UP000241167">
    <property type="component" value="Unassembled WGS sequence"/>
</dbReference>
<evidence type="ECO:0000259" key="3">
    <source>
        <dbReference type="PROSITE" id="PS51186"/>
    </source>
</evidence>
<name>A0A2P7QLV2_9SPHN</name>
<dbReference type="AlphaFoldDB" id="A0A2P7QLV2"/>
<accession>A0A2P7QLV2</accession>